<protein>
    <submittedName>
        <fullName evidence="2">Uncharacterized protein</fullName>
    </submittedName>
</protein>
<dbReference type="RefSeq" id="XP_009552247.1">
    <property type="nucleotide sequence ID" value="XM_009553952.1"/>
</dbReference>
<keyword evidence="3" id="KW-1185">Reference proteome</keyword>
<evidence type="ECO:0000313" key="3">
    <source>
        <dbReference type="Proteomes" id="UP000030671"/>
    </source>
</evidence>
<dbReference type="HOGENOM" id="CLU_774011_0_0_1"/>
<dbReference type="AlphaFoldDB" id="W4JR26"/>
<gene>
    <name evidence="2" type="ORF">HETIRDRAFT_412268</name>
</gene>
<sequence length="358" mass="39264">MAYALRSRGGAPSAEVITGIQKALDMYGADRVTVSQSETGQGVRIVFNDEDFEPIAHQAASDARQGSSVGSSDDDMDDEDEYAATEVEYAATEVEYAATEINDDVDMELDPVAGPSRIKGHAINGASIASRANASDRAEMGEGGSSATLAPPAPLDKERERREWARHWAALQERMVRALVGQAMAAAARGDKTGAPLPQQPTHQALVMQEVINDYLPAIEEDFQQRLQAARTYDPSQKGKAKAIDLKRVEEIRAMVGTPGHETTTVVRRTRFKNALAPSGTLIMDHDTGLPKQKAVGLCTVRRTQRFEVIEPPPEVNNYDRRTDRRDKRGAPIIEKLKRIDKTTIVKEVVEEVEIDTE</sequence>
<evidence type="ECO:0000256" key="1">
    <source>
        <dbReference type="SAM" id="MobiDB-lite"/>
    </source>
</evidence>
<reference evidence="2 3" key="1">
    <citation type="journal article" date="2012" name="New Phytol.">
        <title>Insight into trade-off between wood decay and parasitism from the genome of a fungal forest pathogen.</title>
        <authorList>
            <person name="Olson A."/>
            <person name="Aerts A."/>
            <person name="Asiegbu F."/>
            <person name="Belbahri L."/>
            <person name="Bouzid O."/>
            <person name="Broberg A."/>
            <person name="Canback B."/>
            <person name="Coutinho P.M."/>
            <person name="Cullen D."/>
            <person name="Dalman K."/>
            <person name="Deflorio G."/>
            <person name="van Diepen L.T."/>
            <person name="Dunand C."/>
            <person name="Duplessis S."/>
            <person name="Durling M."/>
            <person name="Gonthier P."/>
            <person name="Grimwood J."/>
            <person name="Fossdal C.G."/>
            <person name="Hansson D."/>
            <person name="Henrissat B."/>
            <person name="Hietala A."/>
            <person name="Himmelstrand K."/>
            <person name="Hoffmeister D."/>
            <person name="Hogberg N."/>
            <person name="James T.Y."/>
            <person name="Karlsson M."/>
            <person name="Kohler A."/>
            <person name="Kues U."/>
            <person name="Lee Y.H."/>
            <person name="Lin Y.C."/>
            <person name="Lind M."/>
            <person name="Lindquist E."/>
            <person name="Lombard V."/>
            <person name="Lucas S."/>
            <person name="Lunden K."/>
            <person name="Morin E."/>
            <person name="Murat C."/>
            <person name="Park J."/>
            <person name="Raffaello T."/>
            <person name="Rouze P."/>
            <person name="Salamov A."/>
            <person name="Schmutz J."/>
            <person name="Solheim H."/>
            <person name="Stahlberg J."/>
            <person name="Velez H."/>
            <person name="de Vries R.P."/>
            <person name="Wiebenga A."/>
            <person name="Woodward S."/>
            <person name="Yakovlev I."/>
            <person name="Garbelotto M."/>
            <person name="Martin F."/>
            <person name="Grigoriev I.V."/>
            <person name="Stenlid J."/>
        </authorList>
    </citation>
    <scope>NUCLEOTIDE SEQUENCE [LARGE SCALE GENOMIC DNA]</scope>
    <source>
        <strain evidence="2 3">TC 32-1</strain>
    </source>
</reference>
<feature type="region of interest" description="Disordered" evidence="1">
    <location>
        <begin position="57"/>
        <end position="80"/>
    </location>
</feature>
<accession>W4JR26</accession>
<proteinExistence type="predicted"/>
<feature type="region of interest" description="Disordered" evidence="1">
    <location>
        <begin position="134"/>
        <end position="160"/>
    </location>
</feature>
<dbReference type="InParanoid" id="W4JR26"/>
<organism evidence="2 3">
    <name type="scientific">Heterobasidion irregulare (strain TC 32-1)</name>
    <dbReference type="NCBI Taxonomy" id="747525"/>
    <lineage>
        <taxon>Eukaryota</taxon>
        <taxon>Fungi</taxon>
        <taxon>Dikarya</taxon>
        <taxon>Basidiomycota</taxon>
        <taxon>Agaricomycotina</taxon>
        <taxon>Agaricomycetes</taxon>
        <taxon>Russulales</taxon>
        <taxon>Bondarzewiaceae</taxon>
        <taxon>Heterobasidion</taxon>
        <taxon>Heterobasidion annosum species complex</taxon>
    </lineage>
</organism>
<dbReference type="GeneID" id="20673011"/>
<dbReference type="KEGG" id="hir:HETIRDRAFT_412268"/>
<name>W4JR26_HETIT</name>
<evidence type="ECO:0000313" key="2">
    <source>
        <dbReference type="EMBL" id="ETW76022.1"/>
    </source>
</evidence>
<dbReference type="EMBL" id="KI925465">
    <property type="protein sequence ID" value="ETW76022.1"/>
    <property type="molecule type" value="Genomic_DNA"/>
</dbReference>
<dbReference type="Proteomes" id="UP000030671">
    <property type="component" value="Unassembled WGS sequence"/>
</dbReference>